<dbReference type="PANTHER" id="PTHR18875:SF8">
    <property type="entry name" value="COILED-COIL DOMAIN-CONTAINING PROTEIN 18"/>
    <property type="match status" value="1"/>
</dbReference>
<comment type="subcellular location">
    <subcellularLocation>
        <location evidence="1">Cytoplasm</location>
    </subcellularLocation>
</comment>
<feature type="coiled-coil region" evidence="4">
    <location>
        <begin position="539"/>
        <end position="622"/>
    </location>
</feature>
<feature type="coiled-coil region" evidence="4">
    <location>
        <begin position="694"/>
        <end position="764"/>
    </location>
</feature>
<dbReference type="RefSeq" id="XP_065646834.1">
    <property type="nucleotide sequence ID" value="XM_065790762.1"/>
</dbReference>
<protein>
    <submittedName>
        <fullName evidence="6">Coiled-coil domain-containing protein 18 isoform X5</fullName>
    </submittedName>
</protein>
<gene>
    <name evidence="6" type="primary">LOC100213963</name>
</gene>
<sequence>MLREMKEKMANNYPPVLTIADLTPPLFDTASETSVNSIRSRKTPTFYSTISDVEKRSASKTREVHSIIQNTKNQFTHEKDKEQNILKKQLSSKNEENLLLLLQNKKLMNELENASFCIQQCRLEIKEQQSFKDQVFIQGEELNIKNYAIKELEKLITELRQHTCEIEDQNENLKEEHDLVNQNLKSLKRHCENLEMKVDQLNKKNNDLLITHESNIAMINKLTSYNKEVDEKCVAISTENKDFCKKLKEADSLHLRLRDEINNLNSKSIEAEHEVTALTEEILNFKFEIKKKDEKISEYEDDIRKLKQLVCEKTKNLNKEGNDFLPQQLTNEDVKDFNKIQAINADLQLKLDMKDAEIQRLQTATMSSSYEKIDSFNLKGENSLYVLRAELTPFIDKVRYNEKVRCELDHKIAQQHEDIAKQASQVIELTGRLGEKDMLIDSLENKLNERNNNLFQLQREKEKLLQQQISNKETIQSLSSCLKSHQEDYRNTVSELEKKNYELDILVKSYSEKITHLESVLLAHDEETKATDSLVTKIKLLHEKHCKELEQQILGLQNKLQQEILKVESLEKKIKVYLRDGKSKSKDIQHLQEYVAKMEQLLNEKNNLVEQYKEKLQKQSDSEITIITKYKSEVEQKCKEFESKELEYKSKLLVVENELKVSKDAIRHFNCEVATKNKHIEELKKSCEENFKMLKESNKRIAELEDAHEEEYTSLRESSLHDQIQLKDELAKLKTERLVCQKELQLYRNQIQELTATLGDAKLQFVTLGKDLDKKVCKVCELEAALIKKEKEIEESNSINKIQIKELSSNKKKIKELEKDISCKDKTINVLHEEKNDLSKKLEKLEEKCNKISSTCFTAEENFKEAKKEILLKHEALSRCERMLAISQDGLTIKEKELNDYHMRVTELREVLDQQQWSLKEKAALFTQLDMNIKQQQSEWQSKVDHLKLYNAQIEKELEDKNNKLNEFSIVGSNLKRELDSSSKRCQEMERMLKIQEEANLNSSAELKIIKEELEKCQVEFKKKMESEIQLALMKQNNEINQLQQKLHKTSCECLIAQKAATEISQEVENLRNTLSLKEKDCSRLARELGACQMREAQERARYNQELNQASKYHQLEINHQNEQLDSLRGDLDLHSTSHQHQVLNLQLQLQRKSDEHHLCERDLEHYKIRTSELEDCLKTGEKELKVEKGRSRELHECLVLKDAEIARLSARVSGFERILLMQQNKLDQDPMPLGSDDSMSSEKSKDIFLPLSAVDSTMFKNPKESITQRMRIISPVRELTFDGLDETSGSYSNDIFSDANLTSVGALSISSFST</sequence>
<keyword evidence="5" id="KW-1185">Reference proteome</keyword>
<feature type="coiled-coil region" evidence="4">
    <location>
        <begin position="800"/>
        <end position="862"/>
    </location>
</feature>
<evidence type="ECO:0000256" key="2">
    <source>
        <dbReference type="ARBA" id="ARBA00022490"/>
    </source>
</evidence>
<accession>A0ABM4BD13</accession>
<dbReference type="PANTHER" id="PTHR18875">
    <property type="entry name" value="SARCOMA ANTIGEN NY-SAR-24/CYTOSKELETAL PROTEIN SOJO"/>
    <property type="match status" value="1"/>
</dbReference>
<evidence type="ECO:0000256" key="1">
    <source>
        <dbReference type="ARBA" id="ARBA00004496"/>
    </source>
</evidence>
<reference evidence="6" key="2">
    <citation type="submission" date="2025-08" db="UniProtKB">
        <authorList>
            <consortium name="RefSeq"/>
        </authorList>
    </citation>
    <scope>IDENTIFICATION</scope>
</reference>
<feature type="coiled-coil region" evidence="4">
    <location>
        <begin position="247"/>
        <end position="309"/>
    </location>
</feature>
<feature type="coiled-coil region" evidence="4">
    <location>
        <begin position="152"/>
        <end position="211"/>
    </location>
</feature>
<feature type="coiled-coil region" evidence="4">
    <location>
        <begin position="440"/>
        <end position="467"/>
    </location>
</feature>
<keyword evidence="2" id="KW-0963">Cytoplasm</keyword>
<feature type="coiled-coil region" evidence="4">
    <location>
        <begin position="944"/>
        <end position="999"/>
    </location>
</feature>
<evidence type="ECO:0000313" key="6">
    <source>
        <dbReference type="RefSeq" id="XP_065646834.1"/>
    </source>
</evidence>
<name>A0ABM4BD13_HYDVU</name>
<feature type="coiled-coil region" evidence="4">
    <location>
        <begin position="1026"/>
        <end position="1088"/>
    </location>
</feature>
<evidence type="ECO:0000256" key="3">
    <source>
        <dbReference type="ARBA" id="ARBA00023054"/>
    </source>
</evidence>
<reference evidence="5" key="1">
    <citation type="submission" date="2025-05" db="UniProtKB">
        <authorList>
            <consortium name="RefSeq"/>
        </authorList>
    </citation>
    <scope>NUCLEOTIDE SEQUENCE [LARGE SCALE GENOMIC DNA]</scope>
</reference>
<dbReference type="GeneID" id="100213963"/>
<evidence type="ECO:0000256" key="4">
    <source>
        <dbReference type="SAM" id="Coils"/>
    </source>
</evidence>
<evidence type="ECO:0000313" key="5">
    <source>
        <dbReference type="Proteomes" id="UP001652625"/>
    </source>
</evidence>
<proteinExistence type="predicted"/>
<organism evidence="5 6">
    <name type="scientific">Hydra vulgaris</name>
    <name type="common">Hydra</name>
    <name type="synonym">Hydra attenuata</name>
    <dbReference type="NCBI Taxonomy" id="6087"/>
    <lineage>
        <taxon>Eukaryota</taxon>
        <taxon>Metazoa</taxon>
        <taxon>Cnidaria</taxon>
        <taxon>Hydrozoa</taxon>
        <taxon>Hydroidolina</taxon>
        <taxon>Anthoathecata</taxon>
        <taxon>Aplanulata</taxon>
        <taxon>Hydridae</taxon>
        <taxon>Hydra</taxon>
    </lineage>
</organism>
<keyword evidence="3 4" id="KW-0175">Coiled coil</keyword>
<dbReference type="Proteomes" id="UP001652625">
    <property type="component" value="Chromosome 02"/>
</dbReference>